<dbReference type="EMBL" id="AZRM01000037">
    <property type="protein sequence ID" value="PNR99301.1"/>
    <property type="molecule type" value="Genomic_DNA"/>
</dbReference>
<keyword evidence="2" id="KW-1185">Reference proteome</keyword>
<accession>A0A2K1P937</accession>
<dbReference type="RefSeq" id="WP_103079193.1">
    <property type="nucleotide sequence ID" value="NZ_AZRM01000037.1"/>
</dbReference>
<organism evidence="1 2">
    <name type="scientific">Petrotoga miotherma DSM 10691</name>
    <dbReference type="NCBI Taxonomy" id="1434326"/>
    <lineage>
        <taxon>Bacteria</taxon>
        <taxon>Thermotogati</taxon>
        <taxon>Thermotogota</taxon>
        <taxon>Thermotogae</taxon>
        <taxon>Petrotogales</taxon>
        <taxon>Petrotogaceae</taxon>
        <taxon>Petrotoga</taxon>
    </lineage>
</organism>
<gene>
    <name evidence="1" type="ORF">X928_07865</name>
</gene>
<evidence type="ECO:0000313" key="2">
    <source>
        <dbReference type="Proteomes" id="UP000236199"/>
    </source>
</evidence>
<proteinExistence type="predicted"/>
<name>A0A2K1P937_9BACT</name>
<protein>
    <submittedName>
        <fullName evidence="1">Uncharacterized protein</fullName>
    </submittedName>
</protein>
<sequence>MSIYINAFPIIKYPDGIQILRIPYSEDTYEQYKDSSYRIASNLYIFDSEARIGEKVILTKSSMEFSLVFQHLVLRAIKDACSEEKYKIEERGRRLTIIHEEPSIKTDHVEIFEGIEIQTIHWQDINFAIIVDYLTRNNFTERFKIEKLNKNTSLPAPSYSNFYKYLGHREAKDIMTKIGDLRGEKVRGRMRSDALKQRMSEIKEFLMNCLDWREGVEKELFLSTGESIVVLNKNVKVVLLSSEERTYE</sequence>
<dbReference type="AlphaFoldDB" id="A0A2K1P937"/>
<dbReference type="Proteomes" id="UP000236199">
    <property type="component" value="Unassembled WGS sequence"/>
</dbReference>
<comment type="caution">
    <text evidence="1">The sequence shown here is derived from an EMBL/GenBank/DDBJ whole genome shotgun (WGS) entry which is preliminary data.</text>
</comment>
<evidence type="ECO:0000313" key="1">
    <source>
        <dbReference type="EMBL" id="PNR99301.1"/>
    </source>
</evidence>
<reference evidence="1 2" key="1">
    <citation type="submission" date="2013-12" db="EMBL/GenBank/DDBJ databases">
        <title>Comparative genomics of Petrotoga isolates.</title>
        <authorList>
            <person name="Nesbo C.L."/>
            <person name="Charchuk R."/>
            <person name="Chow K."/>
        </authorList>
    </citation>
    <scope>NUCLEOTIDE SEQUENCE [LARGE SCALE GENOMIC DNA]</scope>
    <source>
        <strain evidence="1 2">DSM 10691</strain>
    </source>
</reference>